<feature type="transmembrane region" description="Helical" evidence="8">
    <location>
        <begin position="300"/>
        <end position="318"/>
    </location>
</feature>
<evidence type="ECO:0000256" key="6">
    <source>
        <dbReference type="ARBA" id="ARBA00023136"/>
    </source>
</evidence>
<sequence>MSYLILVFFASFLVSLFLIRFPIGFDPTCGVQKFHCRPVPRVGGVAIYLSLVFLGFAFFYGNKDFTLDYLKVLISAFPVVFAGFLEDLTKKVSPKVRLFAGFISGALVIVLLSTSVPRVDLPFFDELLKIAFVSYVFTVFAVAGVAHSFNIIDGFNGLASGVALMNFLAYAYVSFLHNDFFLLYLSLGFFAATLGFFLWNYPFGLIFLGDCGAYLLGFANALLAVLMVDRYPDVSPWFPFLLCAYPVWETLFSAYRRKFLRGSSPFQPDPFHFHTLIYKRVTQIFLGDESERLLKNAQTALLIWIIHFICYLPAIFFWKHTLVLILFFLFFVFLYLWVYFKIVKFKFQPLFKNRSK</sequence>
<dbReference type="AlphaFoldDB" id="A0A075X054"/>
<reference evidence="9 10" key="1">
    <citation type="journal article" date="2015" name="Genome Announc.">
        <title>Genome Sequence of a Sulfate-Reducing Thermophilic Bacterium, Thermodesulfobacterium commune DSM 2178T (Phylum Thermodesulfobacteria).</title>
        <authorList>
            <person name="Bhatnagar S."/>
            <person name="Badger J.H."/>
            <person name="Madupu R."/>
            <person name="Khouri H.M."/>
            <person name="O'Connor E.M."/>
            <person name="Robb F.T."/>
            <person name="Ward N.L."/>
            <person name="Eisen J.A."/>
        </authorList>
    </citation>
    <scope>NUCLEOTIDE SEQUENCE [LARGE SCALE GENOMIC DNA]</scope>
    <source>
        <strain evidence="9 10">DSM 2178</strain>
    </source>
</reference>
<keyword evidence="2" id="KW-1003">Cell membrane</keyword>
<dbReference type="PANTHER" id="PTHR22926">
    <property type="entry name" value="PHOSPHO-N-ACETYLMURAMOYL-PENTAPEPTIDE-TRANSFERASE"/>
    <property type="match status" value="1"/>
</dbReference>
<gene>
    <name evidence="9" type="ORF">HL41_06265</name>
</gene>
<dbReference type="InterPro" id="IPR000715">
    <property type="entry name" value="Glycosyl_transferase_4"/>
</dbReference>
<keyword evidence="4 8" id="KW-0812">Transmembrane</keyword>
<keyword evidence="6 8" id="KW-0472">Membrane</keyword>
<protein>
    <submittedName>
        <fullName evidence="9">Glycosyltransferase</fullName>
    </submittedName>
</protein>
<dbReference type="Pfam" id="PF00953">
    <property type="entry name" value="Glycos_transf_4"/>
    <property type="match status" value="1"/>
</dbReference>
<keyword evidence="10" id="KW-1185">Reference proteome</keyword>
<feature type="transmembrane region" description="Helical" evidence="8">
    <location>
        <begin position="97"/>
        <end position="115"/>
    </location>
</feature>
<keyword evidence="7" id="KW-0479">Metal-binding</keyword>
<feature type="binding site" evidence="7">
    <location>
        <position position="210"/>
    </location>
    <ligand>
        <name>Mg(2+)</name>
        <dbReference type="ChEBI" id="CHEBI:18420"/>
    </ligand>
</feature>
<dbReference type="GO" id="GO:0005886">
    <property type="term" value="C:plasma membrane"/>
    <property type="evidence" value="ECO:0007669"/>
    <property type="project" value="UniProtKB-SubCell"/>
</dbReference>
<dbReference type="HOGENOM" id="CLU_023982_5_0_0"/>
<dbReference type="PaxDb" id="289377-HL41_06265"/>
<dbReference type="CDD" id="cd06912">
    <property type="entry name" value="GT_MraY_like"/>
    <property type="match status" value="1"/>
</dbReference>
<evidence type="ECO:0000256" key="1">
    <source>
        <dbReference type="ARBA" id="ARBA00004651"/>
    </source>
</evidence>
<evidence type="ECO:0000256" key="4">
    <source>
        <dbReference type="ARBA" id="ARBA00022692"/>
    </source>
</evidence>
<dbReference type="GO" id="GO:0009103">
    <property type="term" value="P:lipopolysaccharide biosynthetic process"/>
    <property type="evidence" value="ECO:0007669"/>
    <property type="project" value="TreeGrafter"/>
</dbReference>
<keyword evidence="7" id="KW-0460">Magnesium</keyword>
<evidence type="ECO:0000313" key="9">
    <source>
        <dbReference type="EMBL" id="AIH04362.1"/>
    </source>
</evidence>
<dbReference type="EMBL" id="CP008796">
    <property type="protein sequence ID" value="AIH04362.1"/>
    <property type="molecule type" value="Genomic_DNA"/>
</dbReference>
<feature type="transmembrane region" description="Helical" evidence="8">
    <location>
        <begin position="158"/>
        <end position="175"/>
    </location>
</feature>
<dbReference type="KEGG" id="tcm:HL41_06265"/>
<proteinExistence type="predicted"/>
<organism evidence="9 10">
    <name type="scientific">Thermodesulfobacterium commune DSM 2178</name>
    <dbReference type="NCBI Taxonomy" id="289377"/>
    <lineage>
        <taxon>Bacteria</taxon>
        <taxon>Pseudomonadati</taxon>
        <taxon>Thermodesulfobacteriota</taxon>
        <taxon>Thermodesulfobacteria</taxon>
        <taxon>Thermodesulfobacteriales</taxon>
        <taxon>Thermodesulfobacteriaceae</taxon>
        <taxon>Thermodesulfobacterium</taxon>
    </lineage>
</organism>
<feature type="transmembrane region" description="Helical" evidence="8">
    <location>
        <begin position="324"/>
        <end position="343"/>
    </location>
</feature>
<dbReference type="RefSeq" id="WP_038060123.1">
    <property type="nucleotide sequence ID" value="NZ_CP008796.1"/>
</dbReference>
<evidence type="ECO:0000313" key="10">
    <source>
        <dbReference type="Proteomes" id="UP000028481"/>
    </source>
</evidence>
<dbReference type="Proteomes" id="UP000028481">
    <property type="component" value="Chromosome"/>
</dbReference>
<dbReference type="OrthoDB" id="9783652at2"/>
<comment type="subcellular location">
    <subcellularLocation>
        <location evidence="1">Cell membrane</location>
        <topology evidence="1">Multi-pass membrane protein</topology>
    </subcellularLocation>
</comment>
<keyword evidence="5 8" id="KW-1133">Transmembrane helix</keyword>
<evidence type="ECO:0000256" key="5">
    <source>
        <dbReference type="ARBA" id="ARBA00022989"/>
    </source>
</evidence>
<dbReference type="PANTHER" id="PTHR22926:SF3">
    <property type="entry name" value="UNDECAPRENYL-PHOSPHATE ALPHA-N-ACETYLGLUCOSAMINYL 1-PHOSPHATE TRANSFERASE"/>
    <property type="match status" value="1"/>
</dbReference>
<dbReference type="GO" id="GO:0016780">
    <property type="term" value="F:phosphotransferase activity, for other substituted phosphate groups"/>
    <property type="evidence" value="ECO:0007669"/>
    <property type="project" value="InterPro"/>
</dbReference>
<feature type="transmembrane region" description="Helical" evidence="8">
    <location>
        <begin position="234"/>
        <end position="255"/>
    </location>
</feature>
<feature type="transmembrane region" description="Helical" evidence="8">
    <location>
        <begin position="44"/>
        <end position="61"/>
    </location>
</feature>
<accession>A0A075X054</accession>
<feature type="transmembrane region" description="Helical" evidence="8">
    <location>
        <begin position="206"/>
        <end position="228"/>
    </location>
</feature>
<evidence type="ECO:0000256" key="3">
    <source>
        <dbReference type="ARBA" id="ARBA00022679"/>
    </source>
</evidence>
<name>A0A075X054_9BACT</name>
<dbReference type="eggNOG" id="COG0472">
    <property type="taxonomic scope" value="Bacteria"/>
</dbReference>
<evidence type="ECO:0000256" key="8">
    <source>
        <dbReference type="SAM" id="Phobius"/>
    </source>
</evidence>
<feature type="binding site" evidence="7">
    <location>
        <position position="150"/>
    </location>
    <ligand>
        <name>Mg(2+)</name>
        <dbReference type="ChEBI" id="CHEBI:18420"/>
    </ligand>
</feature>
<feature type="transmembrane region" description="Helical" evidence="8">
    <location>
        <begin position="127"/>
        <end position="146"/>
    </location>
</feature>
<feature type="transmembrane region" description="Helical" evidence="8">
    <location>
        <begin position="6"/>
        <end position="23"/>
    </location>
</feature>
<feature type="transmembrane region" description="Helical" evidence="8">
    <location>
        <begin position="181"/>
        <end position="199"/>
    </location>
</feature>
<comment type="cofactor">
    <cofactor evidence="7">
        <name>Mg(2+)</name>
        <dbReference type="ChEBI" id="CHEBI:18420"/>
    </cofactor>
</comment>
<dbReference type="STRING" id="289377.HL41_06265"/>
<dbReference type="GO" id="GO:0044038">
    <property type="term" value="P:cell wall macromolecule biosynthetic process"/>
    <property type="evidence" value="ECO:0007669"/>
    <property type="project" value="TreeGrafter"/>
</dbReference>
<keyword evidence="3 9" id="KW-0808">Transferase</keyword>
<dbReference type="GO" id="GO:0046872">
    <property type="term" value="F:metal ion binding"/>
    <property type="evidence" value="ECO:0007669"/>
    <property type="project" value="UniProtKB-KW"/>
</dbReference>
<dbReference type="GO" id="GO:0071555">
    <property type="term" value="P:cell wall organization"/>
    <property type="evidence" value="ECO:0007669"/>
    <property type="project" value="TreeGrafter"/>
</dbReference>
<evidence type="ECO:0000256" key="7">
    <source>
        <dbReference type="PIRSR" id="PIRSR600715-1"/>
    </source>
</evidence>
<evidence type="ECO:0000256" key="2">
    <source>
        <dbReference type="ARBA" id="ARBA00022475"/>
    </source>
</evidence>